<dbReference type="InterPro" id="IPR002302">
    <property type="entry name" value="Leu-tRNA-ligase"/>
</dbReference>
<feature type="domain" description="Methionyl/Valyl/Leucyl/Isoleucyl-tRNA synthetase anticodon-binding" evidence="12">
    <location>
        <begin position="675"/>
        <end position="787"/>
    </location>
</feature>
<dbReference type="Pfam" id="PF13603">
    <property type="entry name" value="tRNA-synt_1_2"/>
    <property type="match status" value="1"/>
</dbReference>
<evidence type="ECO:0000256" key="2">
    <source>
        <dbReference type="ARBA" id="ARBA00022490"/>
    </source>
</evidence>
<keyword evidence="16" id="KW-1185">Reference proteome</keyword>
<keyword evidence="4 9" id="KW-0547">Nucleotide-binding</keyword>
<feature type="domain" description="Aminoacyl-tRNA synthetase class Ia" evidence="11">
    <location>
        <begin position="423"/>
        <end position="627"/>
    </location>
</feature>
<evidence type="ECO:0000259" key="11">
    <source>
        <dbReference type="Pfam" id="PF00133"/>
    </source>
</evidence>
<name>A0A449BK74_9MOLU</name>
<evidence type="ECO:0000256" key="8">
    <source>
        <dbReference type="ARBA" id="ARBA00047469"/>
    </source>
</evidence>
<sequence>MIEIILNIIYNRYIERGFTYMIYYDYQSIEKKWQKHWLDTKMFKTRTDKFHPKYYVLDMFPYPSAAGLHVGHVEGYTATDIVARYKRMQGYNVLSPMGWDAFGLPAEQYALATGKDPKTFTYQNIKNFKRQIIEMGKSVDWDRELATADPEYYRWTQWIFKKLYERGLAVLKDVEVNWCEGLGTVLANDEIEIVNGQMVSERGHFPVVKKPMRQWVLRITEYADRLLNDLDLVEWPENLKEMQRNWIGKSSGAMIDFELANSDRKFTVFTTRPDTLYGVTYCVLSPEHPLVLEITTEDELEEVKSYIQKTKAKSDLDRISDKVKTGVFTGAFAKHPITNKLVPIWIGDYVLPQYGTGAVMAVPAHDERDYEFAMKYGLEIIEVIKGGTEGAYEGDGIHHNSGILDGLNNEEAKAKMIEYLENRKIGYAHHTYKLRDWVFSRQRYWGEPFPVLYDKDGNIRLVPDDELPLTLPYLEVFKPSGTGESPLAHATEWLYLTIDGKEYKRDTNTMPQLAGSSWYYIGYLLKNHLGYLPFDSKEAKEVLDLFLPVDLYVGGTEHAVGHLLYSRFWHKVFYDLGLVSCKEPFMKLVNQGMILGSDHSKMSKSKGNTVSPDDIFLSHGADALRVYEMFMGPIEAEKPWSNEGLDGAKRFLDRVWRMFDFEVMNENVKELEVIYHQTVKKVTDDYEKLAFNTAISQMMIFVNEVYKVQKIGKEQARGLLKLLNPIAPHVTEELNQTILNSHEELVYSEWPKYDEKFLIETEVELVVQVNGKLRARIQIKRDLPEAEVKEIALSHENVIKHTEGFQIAKVIVIPNKIVNIVVK</sequence>
<keyword evidence="7 9" id="KW-0030">Aminoacyl-tRNA synthetase</keyword>
<evidence type="ECO:0000256" key="5">
    <source>
        <dbReference type="ARBA" id="ARBA00022840"/>
    </source>
</evidence>
<dbReference type="HAMAP" id="MF_00049_B">
    <property type="entry name" value="Leu_tRNA_synth_B"/>
    <property type="match status" value="1"/>
</dbReference>
<reference evidence="15 16" key="1">
    <citation type="submission" date="2019-01" db="EMBL/GenBank/DDBJ databases">
        <authorList>
            <consortium name="Pathogen Informatics"/>
        </authorList>
    </citation>
    <scope>NUCLEOTIDE SEQUENCE [LARGE SCALE GENOMIC DNA]</scope>
    <source>
        <strain evidence="15 16">NCTC10172</strain>
    </source>
</reference>
<dbReference type="Proteomes" id="UP000290909">
    <property type="component" value="Chromosome"/>
</dbReference>
<dbReference type="GO" id="GO:0005829">
    <property type="term" value="C:cytosol"/>
    <property type="evidence" value="ECO:0007669"/>
    <property type="project" value="TreeGrafter"/>
</dbReference>
<evidence type="ECO:0000256" key="10">
    <source>
        <dbReference type="RuleBase" id="RU363035"/>
    </source>
</evidence>
<gene>
    <name evidence="9 15" type="primary">leuS</name>
    <name evidence="15" type="ORF">NCTC10172_00874</name>
</gene>
<comment type="subcellular location">
    <subcellularLocation>
        <location evidence="9">Cytoplasm</location>
    </subcellularLocation>
</comment>
<dbReference type="InterPro" id="IPR014729">
    <property type="entry name" value="Rossmann-like_a/b/a_fold"/>
</dbReference>
<dbReference type="Gene3D" id="1.10.730.10">
    <property type="entry name" value="Isoleucyl-tRNA Synthetase, Domain 1"/>
    <property type="match status" value="1"/>
</dbReference>
<evidence type="ECO:0000313" key="15">
    <source>
        <dbReference type="EMBL" id="VEU82848.1"/>
    </source>
</evidence>
<dbReference type="Gene3D" id="3.40.50.620">
    <property type="entry name" value="HUPs"/>
    <property type="match status" value="2"/>
</dbReference>
<dbReference type="KEGG" id="ahk:NCTC10172_00874"/>
<dbReference type="FunFam" id="1.10.730.10:FF:000002">
    <property type="entry name" value="Leucine--tRNA ligase"/>
    <property type="match status" value="1"/>
</dbReference>
<dbReference type="NCBIfam" id="TIGR00396">
    <property type="entry name" value="leuS_bact"/>
    <property type="match status" value="1"/>
</dbReference>
<dbReference type="Pfam" id="PF00133">
    <property type="entry name" value="tRNA-synt_1"/>
    <property type="match status" value="1"/>
</dbReference>
<dbReference type="GO" id="GO:0005524">
    <property type="term" value="F:ATP binding"/>
    <property type="evidence" value="ECO:0007669"/>
    <property type="project" value="UniProtKB-UniRule"/>
</dbReference>
<dbReference type="PROSITE" id="PS00178">
    <property type="entry name" value="AA_TRNA_LIGASE_I"/>
    <property type="match status" value="1"/>
</dbReference>
<dbReference type="InterPro" id="IPR002300">
    <property type="entry name" value="aa-tRNA-synth_Ia"/>
</dbReference>
<dbReference type="GO" id="GO:0002161">
    <property type="term" value="F:aminoacyl-tRNA deacylase activity"/>
    <property type="evidence" value="ECO:0007669"/>
    <property type="project" value="InterPro"/>
</dbReference>
<dbReference type="STRING" id="1408416.GCA_000702765_00311"/>
<dbReference type="PANTHER" id="PTHR43740:SF2">
    <property type="entry name" value="LEUCINE--TRNA LIGASE, MITOCHONDRIAL"/>
    <property type="match status" value="1"/>
</dbReference>
<keyword evidence="5 9" id="KW-0067">ATP-binding</keyword>
<keyword evidence="6 9" id="KW-0648">Protein biosynthesis</keyword>
<dbReference type="InterPro" id="IPR009008">
    <property type="entry name" value="Val/Leu/Ile-tRNA-synth_edit"/>
</dbReference>
<dbReference type="CDD" id="cd00812">
    <property type="entry name" value="LeuRS_core"/>
    <property type="match status" value="1"/>
</dbReference>
<dbReference type="Gene3D" id="3.10.20.590">
    <property type="match status" value="1"/>
</dbReference>
<keyword evidence="3 9" id="KW-0436">Ligase</keyword>
<dbReference type="EC" id="6.1.1.4" evidence="9"/>
<dbReference type="CDD" id="cd07958">
    <property type="entry name" value="Anticodon_Ia_Leu_BEm"/>
    <property type="match status" value="1"/>
</dbReference>
<dbReference type="EMBL" id="LR215050">
    <property type="protein sequence ID" value="VEU82848.1"/>
    <property type="molecule type" value="Genomic_DNA"/>
</dbReference>
<evidence type="ECO:0000259" key="12">
    <source>
        <dbReference type="Pfam" id="PF08264"/>
    </source>
</evidence>
<dbReference type="Pfam" id="PF08264">
    <property type="entry name" value="Anticodon_1"/>
    <property type="match status" value="1"/>
</dbReference>
<feature type="domain" description="Leucyl-tRNA synthetase editing" evidence="14">
    <location>
        <begin position="244"/>
        <end position="421"/>
    </location>
</feature>
<evidence type="ECO:0000259" key="14">
    <source>
        <dbReference type="Pfam" id="PF13603"/>
    </source>
</evidence>
<evidence type="ECO:0000256" key="6">
    <source>
        <dbReference type="ARBA" id="ARBA00022917"/>
    </source>
</evidence>
<evidence type="ECO:0000259" key="13">
    <source>
        <dbReference type="Pfam" id="PF09334"/>
    </source>
</evidence>
<keyword evidence="2 9" id="KW-0963">Cytoplasm</keyword>
<feature type="short sequence motif" description="'KMSKS' region" evidence="9">
    <location>
        <begin position="601"/>
        <end position="605"/>
    </location>
</feature>
<comment type="similarity">
    <text evidence="1 9 10">Belongs to the class-I aminoacyl-tRNA synthetase family.</text>
</comment>
<organism evidence="15 16">
    <name type="scientific">Acholeplasma hippikon</name>
    <dbReference type="NCBI Taxonomy" id="264636"/>
    <lineage>
        <taxon>Bacteria</taxon>
        <taxon>Bacillati</taxon>
        <taxon>Mycoplasmatota</taxon>
        <taxon>Mollicutes</taxon>
        <taxon>Acholeplasmatales</taxon>
        <taxon>Acholeplasmataceae</taxon>
        <taxon>Acholeplasma</taxon>
    </lineage>
</organism>
<dbReference type="SUPFAM" id="SSF47323">
    <property type="entry name" value="Anticodon-binding domain of a subclass of class I aminoacyl-tRNA synthetases"/>
    <property type="match status" value="1"/>
</dbReference>
<evidence type="ECO:0000256" key="4">
    <source>
        <dbReference type="ARBA" id="ARBA00022741"/>
    </source>
</evidence>
<dbReference type="Pfam" id="PF09334">
    <property type="entry name" value="tRNA-synt_1g"/>
    <property type="match status" value="1"/>
</dbReference>
<feature type="domain" description="Methionyl/Leucyl tRNA synthetase" evidence="13">
    <location>
        <begin position="59"/>
        <end position="192"/>
    </location>
</feature>
<dbReference type="InterPro" id="IPR013155">
    <property type="entry name" value="M/V/L/I-tRNA-synth_anticd-bd"/>
</dbReference>
<evidence type="ECO:0000256" key="1">
    <source>
        <dbReference type="ARBA" id="ARBA00005594"/>
    </source>
</evidence>
<evidence type="ECO:0000256" key="3">
    <source>
        <dbReference type="ARBA" id="ARBA00022598"/>
    </source>
</evidence>
<dbReference type="InterPro" id="IPR009080">
    <property type="entry name" value="tRNAsynth_Ia_anticodon-bd"/>
</dbReference>
<comment type="catalytic activity">
    <reaction evidence="8 9">
        <text>tRNA(Leu) + L-leucine + ATP = L-leucyl-tRNA(Leu) + AMP + diphosphate</text>
        <dbReference type="Rhea" id="RHEA:11688"/>
        <dbReference type="Rhea" id="RHEA-COMP:9613"/>
        <dbReference type="Rhea" id="RHEA-COMP:9622"/>
        <dbReference type="ChEBI" id="CHEBI:30616"/>
        <dbReference type="ChEBI" id="CHEBI:33019"/>
        <dbReference type="ChEBI" id="CHEBI:57427"/>
        <dbReference type="ChEBI" id="CHEBI:78442"/>
        <dbReference type="ChEBI" id="CHEBI:78494"/>
        <dbReference type="ChEBI" id="CHEBI:456215"/>
        <dbReference type="EC" id="6.1.1.4"/>
    </reaction>
</comment>
<evidence type="ECO:0000313" key="16">
    <source>
        <dbReference type="Proteomes" id="UP000290909"/>
    </source>
</evidence>
<dbReference type="SUPFAM" id="SSF52374">
    <property type="entry name" value="Nucleotidylyl transferase"/>
    <property type="match status" value="1"/>
</dbReference>
<dbReference type="GO" id="GO:0006429">
    <property type="term" value="P:leucyl-tRNA aminoacylation"/>
    <property type="evidence" value="ECO:0007669"/>
    <property type="project" value="UniProtKB-UniRule"/>
</dbReference>
<evidence type="ECO:0000256" key="7">
    <source>
        <dbReference type="ARBA" id="ARBA00023146"/>
    </source>
</evidence>
<dbReference type="InterPro" id="IPR025709">
    <property type="entry name" value="Leu_tRNA-synth_edit"/>
</dbReference>
<dbReference type="FunFam" id="3.10.20.590:FF:000001">
    <property type="entry name" value="Leucine--tRNA ligase"/>
    <property type="match status" value="1"/>
</dbReference>
<dbReference type="InterPro" id="IPR015413">
    <property type="entry name" value="Methionyl/Leucyl_tRNA_Synth"/>
</dbReference>
<dbReference type="FunFam" id="3.40.50.620:FF:000077">
    <property type="entry name" value="Leucine--tRNA ligase"/>
    <property type="match status" value="1"/>
</dbReference>
<proteinExistence type="inferred from homology"/>
<accession>A0A449BK74</accession>
<feature type="binding site" evidence="9">
    <location>
        <position position="604"/>
    </location>
    <ligand>
        <name>ATP</name>
        <dbReference type="ChEBI" id="CHEBI:30616"/>
    </ligand>
</feature>
<dbReference type="SUPFAM" id="SSF50677">
    <property type="entry name" value="ValRS/IleRS/LeuRS editing domain"/>
    <property type="match status" value="1"/>
</dbReference>
<dbReference type="FunFam" id="3.40.50.620:FF:000056">
    <property type="entry name" value="Leucine--tRNA ligase"/>
    <property type="match status" value="1"/>
</dbReference>
<protein>
    <recommendedName>
        <fullName evidence="9">Leucine--tRNA ligase</fullName>
        <ecNumber evidence="9">6.1.1.4</ecNumber>
    </recommendedName>
    <alternativeName>
        <fullName evidence="9">Leucyl-tRNA synthetase</fullName>
        <shortName evidence="9">LeuRS</shortName>
    </alternativeName>
</protein>
<dbReference type="PRINTS" id="PR00985">
    <property type="entry name" value="TRNASYNTHLEU"/>
</dbReference>
<dbReference type="GO" id="GO:0004823">
    <property type="term" value="F:leucine-tRNA ligase activity"/>
    <property type="evidence" value="ECO:0007669"/>
    <property type="project" value="UniProtKB-UniRule"/>
</dbReference>
<dbReference type="PANTHER" id="PTHR43740">
    <property type="entry name" value="LEUCYL-TRNA SYNTHETASE"/>
    <property type="match status" value="1"/>
</dbReference>
<dbReference type="InterPro" id="IPR001412">
    <property type="entry name" value="aa-tRNA-synth_I_CS"/>
</dbReference>
<comment type="caution">
    <text evidence="9">Lacks conserved residue(s) required for the propagation of feature annotation.</text>
</comment>
<evidence type="ECO:0000256" key="9">
    <source>
        <dbReference type="HAMAP-Rule" id="MF_00049"/>
    </source>
</evidence>
<dbReference type="AlphaFoldDB" id="A0A449BK74"/>